<keyword evidence="1" id="KW-0732">Signal</keyword>
<dbReference type="GO" id="GO:0046373">
    <property type="term" value="P:L-arabinose metabolic process"/>
    <property type="evidence" value="ECO:0007669"/>
    <property type="project" value="InterPro"/>
</dbReference>
<dbReference type="SUPFAM" id="SSF110221">
    <property type="entry name" value="AbfB domain"/>
    <property type="match status" value="1"/>
</dbReference>
<dbReference type="InterPro" id="IPR049046">
    <property type="entry name" value="Beta-AFase-like_GH127_middle"/>
</dbReference>
<name>A0A2C9VSZ5_MANES</name>
<dbReference type="Proteomes" id="UP000091857">
    <property type="component" value="Chromosome 6"/>
</dbReference>
<dbReference type="Gene3D" id="2.80.10.50">
    <property type="match status" value="1"/>
</dbReference>
<comment type="caution">
    <text evidence="4">The sequence shown here is derived from an EMBL/GenBank/DDBJ whole genome shotgun (WGS) entry which is preliminary data.</text>
</comment>
<dbReference type="STRING" id="3983.A0A2C9VSZ5"/>
<dbReference type="EMBL" id="CM004392">
    <property type="protein sequence ID" value="OAY48562.1"/>
    <property type="molecule type" value="Genomic_DNA"/>
</dbReference>
<dbReference type="Gramene" id="Manes.06G167300.1.v8.1">
    <property type="protein sequence ID" value="Manes.06G167300.1.v8.1.CDS"/>
    <property type="gene ID" value="Manes.06G167300.v8.1"/>
</dbReference>
<dbReference type="OrthoDB" id="948013at2759"/>
<dbReference type="AlphaFoldDB" id="A0A2C9VSZ5"/>
<reference evidence="5" key="1">
    <citation type="journal article" date="2016" name="Nat. Biotechnol.">
        <title>Sequencing wild and cultivated cassava and related species reveals extensive interspecific hybridization and genetic diversity.</title>
        <authorList>
            <person name="Bredeson J.V."/>
            <person name="Lyons J.B."/>
            <person name="Prochnik S.E."/>
            <person name="Wu G.A."/>
            <person name="Ha C.M."/>
            <person name="Edsinger-Gonzales E."/>
            <person name="Grimwood J."/>
            <person name="Schmutz J."/>
            <person name="Rabbi I.Y."/>
            <person name="Egesi C."/>
            <person name="Nauluvula P."/>
            <person name="Lebot V."/>
            <person name="Ndunguru J."/>
            <person name="Mkamilo G."/>
            <person name="Bart R.S."/>
            <person name="Setter T.L."/>
            <person name="Gleadow R.M."/>
            <person name="Kulakow P."/>
            <person name="Ferguson M.E."/>
            <person name="Rounsley S."/>
            <person name="Rokhsar D.S."/>
        </authorList>
    </citation>
    <scope>NUCLEOTIDE SEQUENCE [LARGE SCALE GENOMIC DNA]</scope>
    <source>
        <strain evidence="5">cv. AM560-2</strain>
    </source>
</reference>
<organism evidence="4 5">
    <name type="scientific">Manihot esculenta</name>
    <name type="common">Cassava</name>
    <name type="synonym">Jatropha manihot</name>
    <dbReference type="NCBI Taxonomy" id="3983"/>
    <lineage>
        <taxon>Eukaryota</taxon>
        <taxon>Viridiplantae</taxon>
        <taxon>Streptophyta</taxon>
        <taxon>Embryophyta</taxon>
        <taxon>Tracheophyta</taxon>
        <taxon>Spermatophyta</taxon>
        <taxon>Magnoliopsida</taxon>
        <taxon>eudicotyledons</taxon>
        <taxon>Gunneridae</taxon>
        <taxon>Pentapetalae</taxon>
        <taxon>rosids</taxon>
        <taxon>fabids</taxon>
        <taxon>Malpighiales</taxon>
        <taxon>Euphorbiaceae</taxon>
        <taxon>Crotonoideae</taxon>
        <taxon>Manihoteae</taxon>
        <taxon>Manihot</taxon>
    </lineage>
</organism>
<dbReference type="Pfam" id="PF20736">
    <property type="entry name" value="Glyco_hydro127M"/>
    <property type="match status" value="1"/>
</dbReference>
<keyword evidence="5" id="KW-1185">Reference proteome</keyword>
<dbReference type="GO" id="GO:0046556">
    <property type="term" value="F:alpha-L-arabinofuranosidase activity"/>
    <property type="evidence" value="ECO:0007669"/>
    <property type="project" value="InterPro"/>
</dbReference>
<evidence type="ECO:0000313" key="4">
    <source>
        <dbReference type="EMBL" id="OAY48562.1"/>
    </source>
</evidence>
<dbReference type="InterPro" id="IPR036195">
    <property type="entry name" value="AbfB_ABD_sf"/>
</dbReference>
<sequence>MERKMKGAVLINVLVLLLLYGFAMGKECTNTIPGMSLQYEIASTKNETWKKQMFSQFKVNTVYEKTANVSKGSTLNWKKISDQITKAVKSNPPRHLLKEVSLHDVRLEPDSPHWRAQQTNLEYLLMLDADRLVWSFRKTSGLPTPGKPYGGWEAPDIELRGHFVGHYLSATAKMWASTHNTTLRQKMSAVVSALSDCQQKVGTGYISAFPTEQFDRYESLVYVWAPYYTIHKIMSGLLDQHTIAQNRQALKMLTWMVDYFYNRIQNVILEFSLARHYAALNEETGGMNDVLYRLYSITRNPKHLVMAQLFDKPCFLGELAVQANDLAGFHVNTHIPIVIGSQMRYEVIGDPLHKSIAMYFMDIINSTHSFATGGTSIDEHWKEPSRLASYLVPNNEESCTTHNMLKVSRNLFRWTKAMAYADHYERALTNGVLSVQRGTEPGVMIYFLPLGPGNTKAISSHGWGTPFNSFWCCYGTAIESFSKLGDSIYFEDRGKVPRLYIIQYISSSFNWYHGQTVINQKVEPVISWDPYLKVIIKTSALPSSEGRSQFSTLKLRIPIWTNVSGAKAAINEENLKLPAPGNFLSVTRKWAPNDTLTLQLPINLRLEAIKDDRPEYASVKAILYGPYLLAGHSDGDWNIKTGNATSLSDWITPIPHTYNNHLVTFTQQSGNSTFFLMNSSQIIIMGNSARFGNNTALQATFRLVFADKSPSNVLSTQDAIGKTVMLEPFDHPGMLVVVRADKTLAIGDQGPSAFHLIAGLDAKGTVSLESETHKGCFVYGAVTKHSGRRLALKCDLDVSNSKDAHAASFVMRKGMSRYHPISFVARGATRNFLLEPLLNYKNETYTVYFNIHA</sequence>
<protein>
    <recommendedName>
        <fullName evidence="6">Alpha-L-arabinofuranosidase B arabinose-binding domain-containing protein</fullName>
    </recommendedName>
</protein>
<evidence type="ECO:0000256" key="1">
    <source>
        <dbReference type="SAM" id="SignalP"/>
    </source>
</evidence>
<evidence type="ECO:0008006" key="6">
    <source>
        <dbReference type="Google" id="ProtNLM"/>
    </source>
</evidence>
<feature type="signal peptide" evidence="1">
    <location>
        <begin position="1"/>
        <end position="25"/>
    </location>
</feature>
<feature type="domain" description="Non-reducing end beta-L-arabinofuranosidase-like GH127 middle" evidence="3">
    <location>
        <begin position="499"/>
        <end position="602"/>
    </location>
</feature>
<evidence type="ECO:0000313" key="5">
    <source>
        <dbReference type="Proteomes" id="UP000091857"/>
    </source>
</evidence>
<feature type="domain" description="Non-reducing end beta-L-arabinofuranosidase-like GH127 catalytic" evidence="2">
    <location>
        <begin position="104"/>
        <end position="486"/>
    </location>
</feature>
<dbReference type="PANTHER" id="PTHR31151:SF0">
    <property type="entry name" value="PROLINE-TRNA LIGASE (DUF1680)"/>
    <property type="match status" value="1"/>
</dbReference>
<proteinExistence type="predicted"/>
<evidence type="ECO:0000259" key="3">
    <source>
        <dbReference type="Pfam" id="PF20736"/>
    </source>
</evidence>
<dbReference type="PANTHER" id="PTHR31151">
    <property type="entry name" value="PROLINE-TRNA LIGASE (DUF1680)"/>
    <property type="match status" value="1"/>
</dbReference>
<evidence type="ECO:0000259" key="2">
    <source>
        <dbReference type="Pfam" id="PF07944"/>
    </source>
</evidence>
<gene>
    <name evidence="4" type="ORF">MANES_06G167300v8</name>
</gene>
<feature type="chain" id="PRO_5012564717" description="Alpha-L-arabinofuranosidase B arabinose-binding domain-containing protein" evidence="1">
    <location>
        <begin position="26"/>
        <end position="853"/>
    </location>
</feature>
<accession>A0A2C9VSZ5</accession>
<dbReference type="Pfam" id="PF07944">
    <property type="entry name" value="Beta-AFase-like_GH127_cat"/>
    <property type="match status" value="1"/>
</dbReference>
<dbReference type="InterPro" id="IPR012878">
    <property type="entry name" value="Beta-AFase-like_GH127_cat"/>
</dbReference>